<comment type="caution">
    <text evidence="1">The sequence shown here is derived from an EMBL/GenBank/DDBJ whole genome shotgun (WGS) entry which is preliminary data.</text>
</comment>
<accession>A0AAD3SPG1</accession>
<gene>
    <name evidence="1" type="ORF">Nepgr_017444</name>
</gene>
<sequence length="80" mass="9109">MHRRLIEHRGVNLRAQYSIMAGRIGDVAVQFLMIVHAIEQKILVDLLSLLQLARSLVVAALAVNRRASRYEFDAAEQRLL</sequence>
<reference evidence="1" key="1">
    <citation type="submission" date="2023-05" db="EMBL/GenBank/DDBJ databases">
        <title>Nepenthes gracilis genome sequencing.</title>
        <authorList>
            <person name="Fukushima K."/>
        </authorList>
    </citation>
    <scope>NUCLEOTIDE SEQUENCE</scope>
    <source>
        <strain evidence="1">SING2019-196</strain>
    </source>
</reference>
<dbReference type="Proteomes" id="UP001279734">
    <property type="component" value="Unassembled WGS sequence"/>
</dbReference>
<dbReference type="AlphaFoldDB" id="A0AAD3SPG1"/>
<protein>
    <submittedName>
        <fullName evidence="1">Uncharacterized protein</fullName>
    </submittedName>
</protein>
<evidence type="ECO:0000313" key="2">
    <source>
        <dbReference type="Proteomes" id="UP001279734"/>
    </source>
</evidence>
<keyword evidence="2" id="KW-1185">Reference proteome</keyword>
<dbReference type="EMBL" id="BSYO01000015">
    <property type="protein sequence ID" value="GMH15603.1"/>
    <property type="molecule type" value="Genomic_DNA"/>
</dbReference>
<organism evidence="1 2">
    <name type="scientific">Nepenthes gracilis</name>
    <name type="common">Slender pitcher plant</name>
    <dbReference type="NCBI Taxonomy" id="150966"/>
    <lineage>
        <taxon>Eukaryota</taxon>
        <taxon>Viridiplantae</taxon>
        <taxon>Streptophyta</taxon>
        <taxon>Embryophyta</taxon>
        <taxon>Tracheophyta</taxon>
        <taxon>Spermatophyta</taxon>
        <taxon>Magnoliopsida</taxon>
        <taxon>eudicotyledons</taxon>
        <taxon>Gunneridae</taxon>
        <taxon>Pentapetalae</taxon>
        <taxon>Caryophyllales</taxon>
        <taxon>Nepenthaceae</taxon>
        <taxon>Nepenthes</taxon>
    </lineage>
</organism>
<proteinExistence type="predicted"/>
<name>A0AAD3SPG1_NEPGR</name>
<evidence type="ECO:0000313" key="1">
    <source>
        <dbReference type="EMBL" id="GMH15603.1"/>
    </source>
</evidence>